<keyword evidence="1" id="KW-0812">Transmembrane</keyword>
<evidence type="ECO:0000256" key="1">
    <source>
        <dbReference type="SAM" id="Phobius"/>
    </source>
</evidence>
<dbReference type="RefSeq" id="YP_004323448.1">
    <property type="nucleotide sequence ID" value="NC_015284.1"/>
</dbReference>
<gene>
    <name evidence="2" type="ORF">PHM2_079</name>
</gene>
<evidence type="ECO:0000313" key="3">
    <source>
        <dbReference type="Proteomes" id="UP000006538"/>
    </source>
</evidence>
<keyword evidence="3" id="KW-1185">Reference proteome</keyword>
<accession>E3SSS9</accession>
<proteinExistence type="predicted"/>
<dbReference type="OrthoDB" id="40701at10239"/>
<dbReference type="KEGG" id="vg:10327950"/>
<feature type="transmembrane region" description="Helical" evidence="1">
    <location>
        <begin position="12"/>
        <end position="39"/>
    </location>
</feature>
<sequence length="57" mass="6662">MILIGKKILEGLVLAGVVTFLGLVFLFEIFDLFLIRPIYQRLFKKKGRRKKSRRNPA</sequence>
<dbReference type="EMBL" id="GU075905">
    <property type="protein sequence ID" value="ADO99857.1"/>
    <property type="molecule type" value="Genomic_DNA"/>
</dbReference>
<name>E3SSS9_9CAUD</name>
<protein>
    <submittedName>
        <fullName evidence="2">Uncharacterized protein</fullName>
    </submittedName>
</protein>
<keyword evidence="1" id="KW-0472">Membrane</keyword>
<reference evidence="2 3" key="1">
    <citation type="journal article" date="2010" name="Environ. Microbiol.">
        <title>Genomic analysis of oceanic cyanobacterial myoviruses compared with T4-like myoviruses from diverse hosts and environments.</title>
        <authorList>
            <person name="Sullivan M.B."/>
            <person name="Huang K.H."/>
            <person name="Ignacio-Espinoza J.C."/>
            <person name="Berlin A.M."/>
            <person name="Kelly L."/>
            <person name="Weigele P.R."/>
            <person name="DeFrancesco A.S."/>
            <person name="Kern S.E."/>
            <person name="Thompson L.R."/>
            <person name="Young S."/>
            <person name="Yandava C."/>
            <person name="Fu R."/>
            <person name="Krastins B."/>
            <person name="Chase M."/>
            <person name="Sarracino D."/>
            <person name="Osburne M.S."/>
            <person name="Henn M.R."/>
            <person name="Chisholm S.W."/>
        </authorList>
    </citation>
    <scope>NUCLEOTIDE SEQUENCE [LARGE SCALE GENOMIC DNA]</scope>
    <source>
        <strain evidence="2">M4-259</strain>
    </source>
</reference>
<dbReference type="Proteomes" id="UP000006538">
    <property type="component" value="Segment"/>
</dbReference>
<evidence type="ECO:0000313" key="2">
    <source>
        <dbReference type="EMBL" id="ADO99857.1"/>
    </source>
</evidence>
<keyword evidence="1" id="KW-1133">Transmembrane helix</keyword>
<dbReference type="GeneID" id="10327950"/>
<organism evidence="2 3">
    <name type="scientific">Prochlorococcus phage P-HM2</name>
    <dbReference type="NCBI Taxonomy" id="445696"/>
    <lineage>
        <taxon>Viruses</taxon>
        <taxon>Duplodnaviria</taxon>
        <taxon>Heunggongvirae</taxon>
        <taxon>Uroviricota</taxon>
        <taxon>Caudoviricetes</taxon>
        <taxon>Eurybiavirus</taxon>
        <taxon>Eurybiavirus PHM2</taxon>
    </lineage>
</organism>